<keyword evidence="1" id="KW-1133">Transmembrane helix</keyword>
<gene>
    <name evidence="2" type="ORF">AWB82_03186</name>
</gene>
<feature type="transmembrane region" description="Helical" evidence="1">
    <location>
        <begin position="40"/>
        <end position="61"/>
    </location>
</feature>
<dbReference type="OrthoDB" id="9106625at2"/>
<reference evidence="2" key="1">
    <citation type="submission" date="2016-01" db="EMBL/GenBank/DDBJ databases">
        <authorList>
            <person name="Peeters C."/>
        </authorList>
    </citation>
    <scope>NUCLEOTIDE SEQUENCE [LARGE SCALE GENOMIC DNA]</scope>
    <source>
        <strain evidence="2">LMG 29325</strain>
    </source>
</reference>
<dbReference type="RefSeq" id="WP_086968721.1">
    <property type="nucleotide sequence ID" value="NZ_FCOJ02000020.1"/>
</dbReference>
<protein>
    <recommendedName>
        <fullName evidence="4">DUF1634 domain-containing protein</fullName>
    </recommendedName>
</protein>
<organism evidence="2 3">
    <name type="scientific">Caballeronia glebae</name>
    <dbReference type="NCBI Taxonomy" id="1777143"/>
    <lineage>
        <taxon>Bacteria</taxon>
        <taxon>Pseudomonadati</taxon>
        <taxon>Pseudomonadota</taxon>
        <taxon>Betaproteobacteria</taxon>
        <taxon>Burkholderiales</taxon>
        <taxon>Burkholderiaceae</taxon>
        <taxon>Caballeronia</taxon>
    </lineage>
</organism>
<accession>A0A158AYM8</accession>
<keyword evidence="3" id="KW-1185">Reference proteome</keyword>
<name>A0A158AYM8_9BURK</name>
<dbReference type="EMBL" id="FCOJ02000020">
    <property type="protein sequence ID" value="SAK62556.1"/>
    <property type="molecule type" value="Genomic_DNA"/>
</dbReference>
<dbReference type="Pfam" id="PF07843">
    <property type="entry name" value="DUF1634"/>
    <property type="match status" value="1"/>
</dbReference>
<evidence type="ECO:0000313" key="3">
    <source>
        <dbReference type="Proteomes" id="UP000054596"/>
    </source>
</evidence>
<feature type="transmembrane region" description="Helical" evidence="1">
    <location>
        <begin position="68"/>
        <end position="91"/>
    </location>
</feature>
<feature type="transmembrane region" description="Helical" evidence="1">
    <location>
        <begin position="12"/>
        <end position="34"/>
    </location>
</feature>
<dbReference type="InterPro" id="IPR012861">
    <property type="entry name" value="DUF1634"/>
</dbReference>
<dbReference type="AlphaFoldDB" id="A0A158AYM8"/>
<comment type="caution">
    <text evidence="2">The sequence shown here is derived from an EMBL/GenBank/DDBJ whole genome shotgun (WGS) entry which is preliminary data.</text>
</comment>
<evidence type="ECO:0008006" key="4">
    <source>
        <dbReference type="Google" id="ProtNLM"/>
    </source>
</evidence>
<evidence type="ECO:0000256" key="1">
    <source>
        <dbReference type="SAM" id="Phobius"/>
    </source>
</evidence>
<dbReference type="Proteomes" id="UP000054596">
    <property type="component" value="Unassembled WGS sequence"/>
</dbReference>
<dbReference type="STRING" id="1777143.AWB82_03186"/>
<dbReference type="PROSITE" id="PS51257">
    <property type="entry name" value="PROKAR_LIPOPROTEIN"/>
    <property type="match status" value="1"/>
</dbReference>
<evidence type="ECO:0000313" key="2">
    <source>
        <dbReference type="EMBL" id="SAK62556.1"/>
    </source>
</evidence>
<keyword evidence="1" id="KW-0472">Membrane</keyword>
<sequence>MTKHSTSASLDRLLAGFLQCGTWAACALIGAGLFAGTKALTAGVALFILLPVLRVVLMLAVFARQRDYLYATIAATVLLVIAAGCVIGMRLGPLAG</sequence>
<proteinExistence type="predicted"/>
<keyword evidence="1" id="KW-0812">Transmembrane</keyword>